<gene>
    <name evidence="1" type="ORF">BU25DRAFT_446165</name>
</gene>
<proteinExistence type="predicted"/>
<keyword evidence="2" id="KW-1185">Reference proteome</keyword>
<comment type="caution">
    <text evidence="1">The sequence shown here is derived from an EMBL/GenBank/DDBJ whole genome shotgun (WGS) entry which is preliminary data.</text>
</comment>
<accession>A0ACB6SDV7</accession>
<sequence length="971" mass="108094">MADSSLNELNYGRPGLTTYDLDNREWNTSRHLTTKTLKQVSEWQLAVPAAIDSLPTGTSTNATTARKDAKQLVHNHPSLVPATKQLPELNAVSDAVTSAARTYDPCVSDLLSFGTVYLKKFVRPKRIAALPTGPSGSILRLVLLGRQKQGWNGDNSVWLSGPSFKTVDSGYWNEEASPIQQVCFAQDESSNSFLAVRLPSRTVLFRPSYHRGRRAAEPSPHYVLPPSLLSARPISNITLEQTGDAPHADVAFNPDYQFQFGIVDQQCKWSLWQIERRAKKDEYNVSRLFGGDVLHESDITDDGDGWARISWAGDSNTLLVCNRRQFSVVSLNGQSFEYLQGPRIIPQRSTDWILDLQRHPQYQNRFFVLTSSRLFLVAVTTSNAAVDSTADQAGATILLSRRHYRGDEDLTLRLSVQTLVDDETCIFLTSRLNGLIQVYYLRDHSSESPALVTISDPIALDFESPAATHISQMYLQLLEYGTKVVPHHRPSNASAQSYLKRAIPFYQLTLVLADLSVYQAVLLSSEHDPDPEPIVWRRIVVAKHSLDALTEADEMNAFVEPNGPDWDAEPEPKLGSQLPRPVSSSDRPPAQASMDQTATYDALLHGDQTNSTCVEVLIEQLRAMMSVDQISPDSRQIMESNDCAVDVPDIDEASSRIDQLFANTDPEISHLLRRIAPVHVLHLLDSEWPSISALYDAILQEWIAPLPAEIPVPVRHAKERLARRVAAEVSLASVQLRPKEEEQPNVGSGDPMPLPILPSKPANMFPSSLPTPPQSSVPPSSPLLPEYLRPPTRDPLSRLRRHLTINDESSMMPTILPPSVSELLSHWHPGTDPSTYDWEATERALRPEMPDEKSQELRERERKKKERREKRQRREDELMRAKSQTNSQSVFSQPAFPRSSPGPTFGGMAASSQVPVPTSSQMPSQVQSQGGSFEGFGGVHSMVPQSQVEPGRFGGRPDKKKKKGKSRVSGF</sequence>
<name>A0ACB6SDV7_9PLEO</name>
<reference evidence="1" key="1">
    <citation type="journal article" date="2020" name="Stud. Mycol.">
        <title>101 Dothideomycetes genomes: a test case for predicting lifestyles and emergence of pathogens.</title>
        <authorList>
            <person name="Haridas S."/>
            <person name="Albert R."/>
            <person name="Binder M."/>
            <person name="Bloem J."/>
            <person name="Labutti K."/>
            <person name="Salamov A."/>
            <person name="Andreopoulos B."/>
            <person name="Baker S."/>
            <person name="Barry K."/>
            <person name="Bills G."/>
            <person name="Bluhm B."/>
            <person name="Cannon C."/>
            <person name="Castanera R."/>
            <person name="Culley D."/>
            <person name="Daum C."/>
            <person name="Ezra D."/>
            <person name="Gonzalez J."/>
            <person name="Henrissat B."/>
            <person name="Kuo A."/>
            <person name="Liang C."/>
            <person name="Lipzen A."/>
            <person name="Lutzoni F."/>
            <person name="Magnuson J."/>
            <person name="Mondo S."/>
            <person name="Nolan M."/>
            <person name="Ohm R."/>
            <person name="Pangilinan J."/>
            <person name="Park H.-J."/>
            <person name="Ramirez L."/>
            <person name="Alfaro M."/>
            <person name="Sun H."/>
            <person name="Tritt A."/>
            <person name="Yoshinaga Y."/>
            <person name="Zwiers L.-H."/>
            <person name="Turgeon B."/>
            <person name="Goodwin S."/>
            <person name="Spatafora J."/>
            <person name="Crous P."/>
            <person name="Grigoriev I."/>
        </authorList>
    </citation>
    <scope>NUCLEOTIDE SEQUENCE</scope>
    <source>
        <strain evidence="1">CBS 525.71</strain>
    </source>
</reference>
<evidence type="ECO:0000313" key="2">
    <source>
        <dbReference type="Proteomes" id="UP000799754"/>
    </source>
</evidence>
<evidence type="ECO:0000313" key="1">
    <source>
        <dbReference type="EMBL" id="KAF2631282.1"/>
    </source>
</evidence>
<dbReference type="Proteomes" id="UP000799754">
    <property type="component" value="Unassembled WGS sequence"/>
</dbReference>
<organism evidence="1 2">
    <name type="scientific">Macroventuria anomochaeta</name>
    <dbReference type="NCBI Taxonomy" id="301207"/>
    <lineage>
        <taxon>Eukaryota</taxon>
        <taxon>Fungi</taxon>
        <taxon>Dikarya</taxon>
        <taxon>Ascomycota</taxon>
        <taxon>Pezizomycotina</taxon>
        <taxon>Dothideomycetes</taxon>
        <taxon>Pleosporomycetidae</taxon>
        <taxon>Pleosporales</taxon>
        <taxon>Pleosporineae</taxon>
        <taxon>Didymellaceae</taxon>
        <taxon>Macroventuria</taxon>
    </lineage>
</organism>
<dbReference type="EMBL" id="MU006705">
    <property type="protein sequence ID" value="KAF2631282.1"/>
    <property type="molecule type" value="Genomic_DNA"/>
</dbReference>
<protein>
    <submittedName>
        <fullName evidence="1">Uncharacterized protein</fullName>
    </submittedName>
</protein>